<keyword evidence="1" id="KW-0812">Transmembrane</keyword>
<keyword evidence="1" id="KW-1133">Transmembrane helix</keyword>
<keyword evidence="1" id="KW-0472">Membrane</keyword>
<dbReference type="SUPFAM" id="SSF53187">
    <property type="entry name" value="Zn-dependent exopeptidases"/>
    <property type="match status" value="1"/>
</dbReference>
<name>A0ABZ2NEH4_9BACI</name>
<sequence>MKRTSTAPIMAINGTSIKKLFISAFLGLVFIFVLSGVLTSLKPQYRPASTSIHSLADGIAGEAFVYLLGTENHYFTQVLPEESKPADWSSMFLKLAASINLNDPRSLLGRELPGFSLYDSEIIVAGEGGNYSTIIPFESAPPEEVQLQEREASIEELRKASAKSEGTVKPPVHSTGEKKVVYIYSTHNTESYLPLFKNPSKDPDDAFHKSANVTLVGKMLADELEAQGVGTRFEQKDIQKILKDRKMKYSQSYTAARPVVQEAMTSGKDLAYLIDIHRDSRPHAQTTVSIKGKPYAQLVFVVGGKNTNREKNIELAKSLHTKLSEKYPGLSKGVTLKIKNSNGLFNQDLSGNSLLMEFGGVDNNMEELRNTTKAVADVFSEFYWQAEKVQADVKTEKK</sequence>
<protein>
    <submittedName>
        <fullName evidence="2">Stage II sporulation protein P</fullName>
    </submittedName>
</protein>
<dbReference type="InterPro" id="IPR010897">
    <property type="entry name" value="Spore_II_P"/>
</dbReference>
<accession>A0ABZ2NEH4</accession>
<feature type="transmembrane region" description="Helical" evidence="1">
    <location>
        <begin position="20"/>
        <end position="41"/>
    </location>
</feature>
<evidence type="ECO:0000256" key="1">
    <source>
        <dbReference type="SAM" id="Phobius"/>
    </source>
</evidence>
<keyword evidence="3" id="KW-1185">Reference proteome</keyword>
<dbReference type="EMBL" id="CP147407">
    <property type="protein sequence ID" value="WXB95645.1"/>
    <property type="molecule type" value="Genomic_DNA"/>
</dbReference>
<dbReference type="NCBIfam" id="TIGR02867">
    <property type="entry name" value="spore_II_P"/>
    <property type="match status" value="1"/>
</dbReference>
<dbReference type="RefSeq" id="WP_035405158.1">
    <property type="nucleotide sequence ID" value="NZ_CP147407.1"/>
</dbReference>
<reference evidence="2 3" key="1">
    <citation type="submission" date="2024-02" db="EMBL/GenBank/DDBJ databases">
        <title>Seven novel Bacillus-like species.</title>
        <authorList>
            <person name="Liu G."/>
        </authorList>
    </citation>
    <scope>NUCLEOTIDE SEQUENCE [LARGE SCALE GENOMIC DNA]</scope>
    <source>
        <strain evidence="2 3">FJAT-52054</strain>
    </source>
</reference>
<evidence type="ECO:0000313" key="2">
    <source>
        <dbReference type="EMBL" id="WXB95645.1"/>
    </source>
</evidence>
<gene>
    <name evidence="2" type="ORF">WCV65_13855</name>
</gene>
<evidence type="ECO:0000313" key="3">
    <source>
        <dbReference type="Proteomes" id="UP001377337"/>
    </source>
</evidence>
<organism evidence="2 3">
    <name type="scientific">Metabacillus sediminis</name>
    <dbReference type="NCBI Taxonomy" id="3117746"/>
    <lineage>
        <taxon>Bacteria</taxon>
        <taxon>Bacillati</taxon>
        <taxon>Bacillota</taxon>
        <taxon>Bacilli</taxon>
        <taxon>Bacillales</taxon>
        <taxon>Bacillaceae</taxon>
        <taxon>Metabacillus</taxon>
    </lineage>
</organism>
<dbReference type="Pfam" id="PF07454">
    <property type="entry name" value="SpoIIP"/>
    <property type="match status" value="1"/>
</dbReference>
<proteinExistence type="predicted"/>
<dbReference type="Proteomes" id="UP001377337">
    <property type="component" value="Chromosome"/>
</dbReference>